<comment type="caution">
    <text evidence="1">The sequence shown here is derived from an EMBL/GenBank/DDBJ whole genome shotgun (WGS) entry which is preliminary data.</text>
</comment>
<accession>A0ABU5N0R9</accession>
<gene>
    <name evidence="1" type="ORF">P9H32_15470</name>
</gene>
<reference evidence="1 2" key="1">
    <citation type="journal article" date="2024" name="Appl. Environ. Microbiol.">
        <title>Pontiella agarivorans sp. nov., a novel marine anaerobic bacterium capable of degrading macroalgal polysaccharides and fixing nitrogen.</title>
        <authorList>
            <person name="Liu N."/>
            <person name="Kivenson V."/>
            <person name="Peng X."/>
            <person name="Cui Z."/>
            <person name="Lankiewicz T.S."/>
            <person name="Gosselin K.M."/>
            <person name="English C.J."/>
            <person name="Blair E.M."/>
            <person name="O'Malley M.A."/>
            <person name="Valentine D.L."/>
        </authorList>
    </citation>
    <scope>NUCLEOTIDE SEQUENCE [LARGE SCALE GENOMIC DNA]</scope>
    <source>
        <strain evidence="1 2">NLcol2</strain>
    </source>
</reference>
<name>A0ABU5N0R9_9BACT</name>
<dbReference type="EMBL" id="JARVCO010000012">
    <property type="protein sequence ID" value="MDZ8120030.1"/>
    <property type="molecule type" value="Genomic_DNA"/>
</dbReference>
<protein>
    <submittedName>
        <fullName evidence="1">Uncharacterized protein</fullName>
    </submittedName>
</protein>
<sequence length="136" mass="15458">MELVVTVPRTGWAEYMDSKGLRGIETTDFDGDGQSDLYEYALFGDAANSQILAENPKLRFGTDGVVHFAHRKLTHTNSGILYTAEWTDNLVTGTWIRSWSGMTNLPSGDPAFEYIEYQLQNLEEEELFFKFYVTTP</sequence>
<evidence type="ECO:0000313" key="1">
    <source>
        <dbReference type="EMBL" id="MDZ8120030.1"/>
    </source>
</evidence>
<keyword evidence="2" id="KW-1185">Reference proteome</keyword>
<proteinExistence type="predicted"/>
<organism evidence="1 2">
    <name type="scientific">Pontiella agarivorans</name>
    <dbReference type="NCBI Taxonomy" id="3038953"/>
    <lineage>
        <taxon>Bacteria</taxon>
        <taxon>Pseudomonadati</taxon>
        <taxon>Kiritimatiellota</taxon>
        <taxon>Kiritimatiellia</taxon>
        <taxon>Kiritimatiellales</taxon>
        <taxon>Pontiellaceae</taxon>
        <taxon>Pontiella</taxon>
    </lineage>
</organism>
<evidence type="ECO:0000313" key="2">
    <source>
        <dbReference type="Proteomes" id="UP001290861"/>
    </source>
</evidence>
<dbReference type="Proteomes" id="UP001290861">
    <property type="component" value="Unassembled WGS sequence"/>
</dbReference>